<evidence type="ECO:0000313" key="2">
    <source>
        <dbReference type="Proteomes" id="UP000030300"/>
    </source>
</evidence>
<dbReference type="KEGG" id="psim:KR76_15040"/>
<proteinExistence type="predicted"/>
<keyword evidence="2" id="KW-1185">Reference proteome</keyword>
<dbReference type="EMBL" id="CP009896">
    <property type="protein sequence ID" value="AIY17749.2"/>
    <property type="molecule type" value="Genomic_DNA"/>
</dbReference>
<dbReference type="AlphaFoldDB" id="A0A0A1DK69"/>
<dbReference type="Proteomes" id="UP000030300">
    <property type="component" value="Chromosome"/>
</dbReference>
<sequence>MNPEWDDDLLAIAEAVGVTARQHPELSVVHTPHPALREEFTNLALELTLGAWSDEVLADLPVALLPTDHEDCGGCGEVLCGCINQCDGLERDVCSHDGRQYCPGCAAHHCVYCRADEDRWGRC</sequence>
<organism evidence="1 2">
    <name type="scientific">Nocardioides simplex</name>
    <name type="common">Arthrobacter simplex</name>
    <dbReference type="NCBI Taxonomy" id="2045"/>
    <lineage>
        <taxon>Bacteria</taxon>
        <taxon>Bacillati</taxon>
        <taxon>Actinomycetota</taxon>
        <taxon>Actinomycetes</taxon>
        <taxon>Propionibacteriales</taxon>
        <taxon>Nocardioidaceae</taxon>
        <taxon>Pimelobacter</taxon>
    </lineage>
</organism>
<dbReference type="STRING" id="2045.KR76_15040"/>
<gene>
    <name evidence="1" type="ORF">KR76_15040</name>
</gene>
<protein>
    <submittedName>
        <fullName evidence="1">Uncharacterized protein</fullName>
    </submittedName>
</protein>
<accession>A0A0A1DK69</accession>
<reference evidence="1 2" key="1">
    <citation type="journal article" date="2015" name="Genome Announc.">
        <title>Complete Genome Sequence of Steroid-Transforming Nocardioides simplex VKM Ac-2033D.</title>
        <authorList>
            <person name="Shtratnikova V.Y."/>
            <person name="Schelkunov M.I."/>
            <person name="Pekov Y.A."/>
            <person name="Fokina V.V."/>
            <person name="Logacheva M.D."/>
            <person name="Sokolov S.L."/>
            <person name="Bragin E.Y."/>
            <person name="Ashapkin V.V."/>
            <person name="Donova M.V."/>
        </authorList>
    </citation>
    <scope>NUCLEOTIDE SEQUENCE [LARGE SCALE GENOMIC DNA]</scope>
    <source>
        <strain evidence="1 2">VKM Ac-2033D</strain>
    </source>
</reference>
<name>A0A0A1DK69_NOCSI</name>
<dbReference type="HOGENOM" id="CLU_2012903_0_0_11"/>
<evidence type="ECO:0000313" key="1">
    <source>
        <dbReference type="EMBL" id="AIY17749.2"/>
    </source>
</evidence>